<evidence type="ECO:0000313" key="1">
    <source>
        <dbReference type="EMBL" id="SUA36039.1"/>
    </source>
</evidence>
<evidence type="ECO:0000313" key="2">
    <source>
        <dbReference type="Proteomes" id="UP000254055"/>
    </source>
</evidence>
<proteinExistence type="predicted"/>
<dbReference type="EMBL" id="UGRS01000001">
    <property type="protein sequence ID" value="SUA36039.1"/>
    <property type="molecule type" value="Genomic_DNA"/>
</dbReference>
<sequence>MIKKQGKVLRRIKYCPIKPFSILMPENEDA</sequence>
<organism evidence="1 2">
    <name type="scientific">Neisseria zoodegmatis</name>
    <dbReference type="NCBI Taxonomy" id="326523"/>
    <lineage>
        <taxon>Bacteria</taxon>
        <taxon>Pseudomonadati</taxon>
        <taxon>Pseudomonadota</taxon>
        <taxon>Betaproteobacteria</taxon>
        <taxon>Neisseriales</taxon>
        <taxon>Neisseriaceae</taxon>
        <taxon>Neisseria</taxon>
    </lineage>
</organism>
<name>A0A378WFD8_9NEIS</name>
<gene>
    <name evidence="1" type="ORF">NCTC12229_00449</name>
</gene>
<accession>A0A378WFD8</accession>
<protein>
    <submittedName>
        <fullName evidence="1">Uncharacterized protein</fullName>
    </submittedName>
</protein>
<dbReference type="Proteomes" id="UP000254055">
    <property type="component" value="Unassembled WGS sequence"/>
</dbReference>
<reference evidence="1 2" key="1">
    <citation type="submission" date="2018-06" db="EMBL/GenBank/DDBJ databases">
        <authorList>
            <consortium name="Pathogen Informatics"/>
            <person name="Doyle S."/>
        </authorList>
    </citation>
    <scope>NUCLEOTIDE SEQUENCE [LARGE SCALE GENOMIC DNA]</scope>
    <source>
        <strain evidence="1 2">NCTC12229</strain>
    </source>
</reference>
<dbReference type="AlphaFoldDB" id="A0A378WFD8"/>